<gene>
    <name evidence="1" type="ORF">BLNAU_17946</name>
    <name evidence="2" type="ORF">BLNAU_3131</name>
</gene>
<dbReference type="EMBL" id="JARBJD010000014">
    <property type="protein sequence ID" value="KAK2961694.1"/>
    <property type="molecule type" value="Genomic_DNA"/>
</dbReference>
<accession>A0ABQ9YD70</accession>
<comment type="caution">
    <text evidence="2">The sequence shown here is derived from an EMBL/GenBank/DDBJ whole genome shotgun (WGS) entry which is preliminary data.</text>
</comment>
<evidence type="ECO:0000313" key="1">
    <source>
        <dbReference type="EMBL" id="KAK2947094.1"/>
    </source>
</evidence>
<evidence type="ECO:0000313" key="3">
    <source>
        <dbReference type="Proteomes" id="UP001281761"/>
    </source>
</evidence>
<name>A0ABQ9YD70_9EUKA</name>
<evidence type="ECO:0000313" key="2">
    <source>
        <dbReference type="EMBL" id="KAK2961694.1"/>
    </source>
</evidence>
<keyword evidence="3" id="KW-1185">Reference proteome</keyword>
<reference evidence="2 3" key="1">
    <citation type="journal article" date="2022" name="bioRxiv">
        <title>Genomics of Preaxostyla Flagellates Illuminates Evolutionary Transitions and the Path Towards Mitochondrial Loss.</title>
        <authorList>
            <person name="Novak L.V.F."/>
            <person name="Treitli S.C."/>
            <person name="Pyrih J."/>
            <person name="Halakuc P."/>
            <person name="Pipaliya S.V."/>
            <person name="Vacek V."/>
            <person name="Brzon O."/>
            <person name="Soukal P."/>
            <person name="Eme L."/>
            <person name="Dacks J.B."/>
            <person name="Karnkowska A."/>
            <person name="Elias M."/>
            <person name="Hampl V."/>
        </authorList>
    </citation>
    <scope>NUCLEOTIDE SEQUENCE [LARGE SCALE GENOMIC DNA]</scope>
    <source>
        <strain evidence="2">NAU3</strain>
        <tissue evidence="2">Gut</tissue>
    </source>
</reference>
<dbReference type="EMBL" id="JARBJD010000210">
    <property type="protein sequence ID" value="KAK2947094.1"/>
    <property type="molecule type" value="Genomic_DNA"/>
</dbReference>
<protein>
    <submittedName>
        <fullName evidence="2">Uncharacterized protein</fullName>
    </submittedName>
</protein>
<proteinExistence type="predicted"/>
<organism evidence="2 3">
    <name type="scientific">Blattamonas nauphoetae</name>
    <dbReference type="NCBI Taxonomy" id="2049346"/>
    <lineage>
        <taxon>Eukaryota</taxon>
        <taxon>Metamonada</taxon>
        <taxon>Preaxostyla</taxon>
        <taxon>Oxymonadida</taxon>
        <taxon>Blattamonas</taxon>
    </lineage>
</organism>
<sequence length="154" mass="17418">MQFMQKMKIEHFTAFEGIKNVTSKVQLDLVQKSFVAHRSSSSAACRCRRLSRYRWCISDQTNSHFIHIHWSIRLLSARAQKRHESPILEVCGVRSLSDGIIQSLAQNSQATMKEELPPPLHHIQLIAFAVEECPLPHRCRGASATKVKSAISGL</sequence>
<dbReference type="Proteomes" id="UP001281761">
    <property type="component" value="Unassembled WGS sequence"/>
</dbReference>